<accession>A0A3N5B129</accession>
<dbReference type="InterPro" id="IPR050714">
    <property type="entry name" value="Cobalamin_biosynth_MTase"/>
</dbReference>
<sequence>MSLRLSPTRWWSSLVDFPYVTPGIPDAAFLRDETPLTREEVRVVALAKLRLPPAGVFWDVGAGTGSVAVEAARLMPGGKVFAVEAKEERAALIRANRERFGLTNLTVVAGEAPAALGALPRPDRVFVGGSGGRLPEILAYLRERLPATGRLVVSAVTLETLAIAAGVLRWPGWQGEITGLSVVRGERVGERTLLRGGNPVFLVVAAREEA</sequence>
<keyword evidence="3 6" id="KW-0489">Methyltransferase</keyword>
<dbReference type="GO" id="GO:0032259">
    <property type="term" value="P:methylation"/>
    <property type="evidence" value="ECO:0007669"/>
    <property type="project" value="UniProtKB-KW"/>
</dbReference>
<comment type="pathway">
    <text evidence="1">Cofactor biosynthesis; adenosylcobalamin biosynthesis.</text>
</comment>
<gene>
    <name evidence="6" type="ORF">EDD75_1643</name>
</gene>
<dbReference type="PANTHER" id="PTHR43182">
    <property type="entry name" value="COBALT-PRECORRIN-6B C(15)-METHYLTRANSFERASE (DECARBOXYLATING)"/>
    <property type="match status" value="1"/>
</dbReference>
<dbReference type="CDD" id="cd02440">
    <property type="entry name" value="AdoMet_MTases"/>
    <property type="match status" value="1"/>
</dbReference>
<dbReference type="SUPFAM" id="SSF53335">
    <property type="entry name" value="S-adenosyl-L-methionine-dependent methyltransferases"/>
    <property type="match status" value="1"/>
</dbReference>
<evidence type="ECO:0000256" key="3">
    <source>
        <dbReference type="ARBA" id="ARBA00022603"/>
    </source>
</evidence>
<dbReference type="GO" id="GO:0009236">
    <property type="term" value="P:cobalamin biosynthetic process"/>
    <property type="evidence" value="ECO:0007669"/>
    <property type="project" value="UniProtKB-UniPathway"/>
</dbReference>
<dbReference type="PANTHER" id="PTHR43182:SF1">
    <property type="entry name" value="COBALT-PRECORRIN-7 C(5)-METHYLTRANSFERASE"/>
    <property type="match status" value="1"/>
</dbReference>
<protein>
    <submittedName>
        <fullName evidence="6">Precorrin-6Y C5,15-methyltransferase (Decarboxylating)/cobalt-precorrin-6B (C15)-methyltransferase</fullName>
    </submittedName>
</protein>
<keyword evidence="2" id="KW-0169">Cobalamin biosynthesis</keyword>
<dbReference type="InterPro" id="IPR029063">
    <property type="entry name" value="SAM-dependent_MTases_sf"/>
</dbReference>
<dbReference type="AlphaFoldDB" id="A0A3N5B129"/>
<keyword evidence="7" id="KW-1185">Reference proteome</keyword>
<dbReference type="Proteomes" id="UP000282654">
    <property type="component" value="Unassembled WGS sequence"/>
</dbReference>
<evidence type="ECO:0000313" key="6">
    <source>
        <dbReference type="EMBL" id="RPF42542.1"/>
    </source>
</evidence>
<evidence type="ECO:0000313" key="7">
    <source>
        <dbReference type="Proteomes" id="UP000282654"/>
    </source>
</evidence>
<evidence type="ECO:0000256" key="2">
    <source>
        <dbReference type="ARBA" id="ARBA00022573"/>
    </source>
</evidence>
<dbReference type="InterPro" id="IPR014008">
    <property type="entry name" value="Cbl_synth_MTase_CbiT"/>
</dbReference>
<name>A0A3N5B129_9THEO</name>
<keyword evidence="4 6" id="KW-0808">Transferase</keyword>
<reference evidence="6 7" key="1">
    <citation type="submission" date="2018-11" db="EMBL/GenBank/DDBJ databases">
        <title>Genomic Encyclopedia of Type Strains, Phase IV (KMG-IV): sequencing the most valuable type-strain genomes for metagenomic binning, comparative biology and taxonomic classification.</title>
        <authorList>
            <person name="Goeker M."/>
        </authorList>
    </citation>
    <scope>NUCLEOTIDE SEQUENCE [LARGE SCALE GENOMIC DNA]</scope>
    <source>
        <strain evidence="6 7">DSM 102936</strain>
    </source>
</reference>
<evidence type="ECO:0000256" key="4">
    <source>
        <dbReference type="ARBA" id="ARBA00022679"/>
    </source>
</evidence>
<proteinExistence type="predicted"/>
<organism evidence="6 7">
    <name type="scientific">Thermodesulfitimonas autotrophica</name>
    <dbReference type="NCBI Taxonomy" id="1894989"/>
    <lineage>
        <taxon>Bacteria</taxon>
        <taxon>Bacillati</taxon>
        <taxon>Bacillota</taxon>
        <taxon>Clostridia</taxon>
        <taxon>Thermoanaerobacterales</taxon>
        <taxon>Thermoanaerobacteraceae</taxon>
        <taxon>Thermodesulfitimonas</taxon>
    </lineage>
</organism>
<keyword evidence="5" id="KW-0949">S-adenosyl-L-methionine</keyword>
<dbReference type="EMBL" id="RKRE01000003">
    <property type="protein sequence ID" value="RPF42542.1"/>
    <property type="molecule type" value="Genomic_DNA"/>
</dbReference>
<evidence type="ECO:0000256" key="5">
    <source>
        <dbReference type="ARBA" id="ARBA00022691"/>
    </source>
</evidence>
<comment type="caution">
    <text evidence="6">The sequence shown here is derived from an EMBL/GenBank/DDBJ whole genome shotgun (WGS) entry which is preliminary data.</text>
</comment>
<dbReference type="UniPathway" id="UPA00148"/>
<evidence type="ECO:0000256" key="1">
    <source>
        <dbReference type="ARBA" id="ARBA00004953"/>
    </source>
</evidence>
<dbReference type="NCBIfam" id="TIGR02469">
    <property type="entry name" value="CbiT"/>
    <property type="match status" value="1"/>
</dbReference>
<dbReference type="Gene3D" id="3.40.50.150">
    <property type="entry name" value="Vaccinia Virus protein VP39"/>
    <property type="match status" value="1"/>
</dbReference>
<dbReference type="GO" id="GO:0008276">
    <property type="term" value="F:protein methyltransferase activity"/>
    <property type="evidence" value="ECO:0007669"/>
    <property type="project" value="InterPro"/>
</dbReference>